<comment type="caution">
    <text evidence="2">The sequence shown here is derived from an EMBL/GenBank/DDBJ whole genome shotgun (WGS) entry which is preliminary data.</text>
</comment>
<sequence length="166" mass="19582">MIEMQAGSLLSGMYATRVQTQFQAQETKQSRRKGKRKMGDGKAKYFKGDEFFKLAQEDEQRQREEEAGKEQRKVARDAHSIRLAEWKKENEEIRRRNEEKRQEMAIDVAAWELEKQEAKQEKRKVGWEKPKWKDYGPEKLLARPTKADKEDDDSDEESANESDVVD</sequence>
<dbReference type="EMBL" id="JAWWNJ010000036">
    <property type="protein sequence ID" value="KAK7022995.1"/>
    <property type="molecule type" value="Genomic_DNA"/>
</dbReference>
<accession>A0AAW0B9K4</accession>
<evidence type="ECO:0000313" key="2">
    <source>
        <dbReference type="EMBL" id="KAK7022995.1"/>
    </source>
</evidence>
<name>A0AAW0B9K4_9AGAR</name>
<feature type="compositionally biased region" description="Acidic residues" evidence="1">
    <location>
        <begin position="150"/>
        <end position="166"/>
    </location>
</feature>
<feature type="region of interest" description="Disordered" evidence="1">
    <location>
        <begin position="57"/>
        <end position="101"/>
    </location>
</feature>
<feature type="compositionally biased region" description="Basic and acidic residues" evidence="1">
    <location>
        <begin position="115"/>
        <end position="149"/>
    </location>
</feature>
<feature type="region of interest" description="Disordered" evidence="1">
    <location>
        <begin position="115"/>
        <end position="166"/>
    </location>
</feature>
<reference evidence="2 3" key="1">
    <citation type="journal article" date="2024" name="J Genomics">
        <title>Draft genome sequencing and assembly of Favolaschia claudopus CIRM-BRFM 2984 isolated from oak limbs.</title>
        <authorList>
            <person name="Navarro D."/>
            <person name="Drula E."/>
            <person name="Chaduli D."/>
            <person name="Cazenave R."/>
            <person name="Ahrendt S."/>
            <person name="Wang J."/>
            <person name="Lipzen A."/>
            <person name="Daum C."/>
            <person name="Barry K."/>
            <person name="Grigoriev I.V."/>
            <person name="Favel A."/>
            <person name="Rosso M.N."/>
            <person name="Martin F."/>
        </authorList>
    </citation>
    <scope>NUCLEOTIDE SEQUENCE [LARGE SCALE GENOMIC DNA]</scope>
    <source>
        <strain evidence="2 3">CIRM-BRFM 2984</strain>
    </source>
</reference>
<keyword evidence="3" id="KW-1185">Reference proteome</keyword>
<feature type="region of interest" description="Disordered" evidence="1">
    <location>
        <begin position="20"/>
        <end position="43"/>
    </location>
</feature>
<dbReference type="AlphaFoldDB" id="A0AAW0B9K4"/>
<gene>
    <name evidence="2" type="ORF">R3P38DRAFT_2779728</name>
</gene>
<dbReference type="Proteomes" id="UP001362999">
    <property type="component" value="Unassembled WGS sequence"/>
</dbReference>
<evidence type="ECO:0000256" key="1">
    <source>
        <dbReference type="SAM" id="MobiDB-lite"/>
    </source>
</evidence>
<evidence type="ECO:0000313" key="3">
    <source>
        <dbReference type="Proteomes" id="UP001362999"/>
    </source>
</evidence>
<organism evidence="2 3">
    <name type="scientific">Favolaschia claudopus</name>
    <dbReference type="NCBI Taxonomy" id="2862362"/>
    <lineage>
        <taxon>Eukaryota</taxon>
        <taxon>Fungi</taxon>
        <taxon>Dikarya</taxon>
        <taxon>Basidiomycota</taxon>
        <taxon>Agaricomycotina</taxon>
        <taxon>Agaricomycetes</taxon>
        <taxon>Agaricomycetidae</taxon>
        <taxon>Agaricales</taxon>
        <taxon>Marasmiineae</taxon>
        <taxon>Mycenaceae</taxon>
        <taxon>Favolaschia</taxon>
    </lineage>
</organism>
<protein>
    <submittedName>
        <fullName evidence="2">Uncharacterized protein</fullName>
    </submittedName>
</protein>
<proteinExistence type="predicted"/>